<dbReference type="InParanoid" id="A0A067LWY7"/>
<dbReference type="AlphaFoldDB" id="A0A067LWY7"/>
<dbReference type="HOGENOM" id="CLU_057542_0_0_1"/>
<evidence type="ECO:0000313" key="4">
    <source>
        <dbReference type="Proteomes" id="UP000027195"/>
    </source>
</evidence>
<feature type="region of interest" description="Disordered" evidence="2">
    <location>
        <begin position="139"/>
        <end position="181"/>
    </location>
</feature>
<dbReference type="STRING" id="930990.A0A067LWY7"/>
<gene>
    <name evidence="3" type="ORF">BOTBODRAFT_180338</name>
</gene>
<feature type="region of interest" description="Disordered" evidence="2">
    <location>
        <begin position="353"/>
        <end position="399"/>
    </location>
</feature>
<keyword evidence="1" id="KW-0175">Coiled coil</keyword>
<protein>
    <submittedName>
        <fullName evidence="3">Uncharacterized protein</fullName>
    </submittedName>
</protein>
<name>A0A067LWY7_BOTB1</name>
<evidence type="ECO:0000313" key="3">
    <source>
        <dbReference type="EMBL" id="KDQ07878.1"/>
    </source>
</evidence>
<organism evidence="3 4">
    <name type="scientific">Botryobasidium botryosum (strain FD-172 SS1)</name>
    <dbReference type="NCBI Taxonomy" id="930990"/>
    <lineage>
        <taxon>Eukaryota</taxon>
        <taxon>Fungi</taxon>
        <taxon>Dikarya</taxon>
        <taxon>Basidiomycota</taxon>
        <taxon>Agaricomycotina</taxon>
        <taxon>Agaricomycetes</taxon>
        <taxon>Cantharellales</taxon>
        <taxon>Botryobasidiaceae</taxon>
        <taxon>Botryobasidium</taxon>
    </lineage>
</organism>
<dbReference type="EMBL" id="KL198099">
    <property type="protein sequence ID" value="KDQ07878.1"/>
    <property type="molecule type" value="Genomic_DNA"/>
</dbReference>
<feature type="compositionally biased region" description="Pro residues" evidence="2">
    <location>
        <begin position="145"/>
        <end position="157"/>
    </location>
</feature>
<feature type="compositionally biased region" description="Acidic residues" evidence="2">
    <location>
        <begin position="363"/>
        <end position="385"/>
    </location>
</feature>
<dbReference type="Proteomes" id="UP000027195">
    <property type="component" value="Unassembled WGS sequence"/>
</dbReference>
<feature type="region of interest" description="Disordered" evidence="2">
    <location>
        <begin position="240"/>
        <end position="294"/>
    </location>
</feature>
<feature type="compositionally biased region" description="Basic and acidic residues" evidence="2">
    <location>
        <begin position="353"/>
        <end position="362"/>
    </location>
</feature>
<evidence type="ECO:0000256" key="2">
    <source>
        <dbReference type="SAM" id="MobiDB-lite"/>
    </source>
</evidence>
<accession>A0A067LWY7</accession>
<proteinExistence type="predicted"/>
<keyword evidence="4" id="KW-1185">Reference proteome</keyword>
<evidence type="ECO:0000256" key="1">
    <source>
        <dbReference type="SAM" id="Coils"/>
    </source>
</evidence>
<reference evidence="4" key="1">
    <citation type="journal article" date="2014" name="Proc. Natl. Acad. Sci. U.S.A.">
        <title>Extensive sampling of basidiomycete genomes demonstrates inadequacy of the white-rot/brown-rot paradigm for wood decay fungi.</title>
        <authorList>
            <person name="Riley R."/>
            <person name="Salamov A.A."/>
            <person name="Brown D.W."/>
            <person name="Nagy L.G."/>
            <person name="Floudas D."/>
            <person name="Held B.W."/>
            <person name="Levasseur A."/>
            <person name="Lombard V."/>
            <person name="Morin E."/>
            <person name="Otillar R."/>
            <person name="Lindquist E.A."/>
            <person name="Sun H."/>
            <person name="LaButti K.M."/>
            <person name="Schmutz J."/>
            <person name="Jabbour D."/>
            <person name="Luo H."/>
            <person name="Baker S.E."/>
            <person name="Pisabarro A.G."/>
            <person name="Walton J.D."/>
            <person name="Blanchette R.A."/>
            <person name="Henrissat B."/>
            <person name="Martin F."/>
            <person name="Cullen D."/>
            <person name="Hibbett D.S."/>
            <person name="Grigoriev I.V."/>
        </authorList>
    </citation>
    <scope>NUCLEOTIDE SEQUENCE [LARGE SCALE GENOMIC DNA]</scope>
    <source>
        <strain evidence="4">FD-172 SS1</strain>
    </source>
</reference>
<feature type="coiled-coil region" evidence="1">
    <location>
        <begin position="63"/>
        <end position="110"/>
    </location>
</feature>
<sequence length="399" mass="42833">MEQEILDLIEEVPAATDVLRRHRIWLRSVDPVLANAPIQGGLEEGIARLRGLATEVRERVVGMERAEEEAARAAEAARRAAENEALALREQERQEEVAWLEREAQEQKEREAAARQVEADAERARLTTARIRAREEARVASGAALPPPPVIEVPAPPASSRARPGNSPPPYTPVASLAGAPSDDDDIVMTGTGVAAPGTEFSTLCAGCQRAGAKCIRAAEPGVTSCRRCVKKKAKCSRTEGAVVKSQRKRTRQDSGATPLRASKRTTRDASRAAGPRFVLPPVLGQPGSSTEEEEALTVEEISQRMLEALVVAQYYGVLLSQLSGELKVRRANGSVLDAAAYLRWGVCAVESEGARSDKGGDDDGEGEEDLEDDEDGEEEEEEESVASGSGKGKGRARQ</sequence>